<proteinExistence type="predicted"/>
<evidence type="ECO:0000313" key="1">
    <source>
        <dbReference type="EMBL" id="WSB97335.1"/>
    </source>
</evidence>
<sequence length="433" mass="44114">MTAGMSQARKHGAPHVMRRGLLRALAVIGACTLGVVGVAPVAVAADGVQSKQWYLDAMNAEEIWKSATGKGIKVAVIDTGVNPSTPSLQGQVLKGFDATGTPGEATDDYDGHGTTMAELIAGTGKGGGLRGLAPDAKIIPMRITDTEMQNDQSVNAFDAEDAIRAAAESDAQIINMSFSSDFSAPKEREAVKYAESKGKLFFAGVGNNAKKGNKKQFPASYPQVVGVAATDSDGRVADYSQHGESVDIAAPGSDIPSWCDEKFTSYCFGNGGTSAATAIASASAALIWSANPDWTANQVLRVMFESAGRSEDSKPDTVSNYVGHGIVRPGAHINRGVGKPGDPNLSPLTNERTPGVPGSASSPDSSSSSAPSGSASAPASGASEAPDGDKAVAVGTSKSTGDDSQLGLILGGAAVVVVLAGGAFFILRKRRAA</sequence>
<name>A0ACD4ZGN5_9ACTN</name>
<evidence type="ECO:0000313" key="2">
    <source>
        <dbReference type="Proteomes" id="UP001348369"/>
    </source>
</evidence>
<reference evidence="1" key="1">
    <citation type="submission" date="2022-10" db="EMBL/GenBank/DDBJ databases">
        <title>The complete genomes of actinobacterial strains from the NBC collection.</title>
        <authorList>
            <person name="Joergensen T.S."/>
            <person name="Alvarez Arevalo M."/>
            <person name="Sterndorff E.B."/>
            <person name="Faurdal D."/>
            <person name="Vuksanovic O."/>
            <person name="Mourched A.-S."/>
            <person name="Charusanti P."/>
            <person name="Shaw S."/>
            <person name="Blin K."/>
            <person name="Weber T."/>
        </authorList>
    </citation>
    <scope>NUCLEOTIDE SEQUENCE</scope>
    <source>
        <strain evidence="1">NBC 01771</strain>
    </source>
</reference>
<protein>
    <submittedName>
        <fullName evidence="1">S8 family serine peptidase</fullName>
    </submittedName>
</protein>
<gene>
    <name evidence="1" type="ORF">OG835_10130</name>
</gene>
<keyword evidence="2" id="KW-1185">Reference proteome</keyword>
<organism evidence="1 2">
    <name type="scientific">Streptomyces scopuliridis</name>
    <dbReference type="NCBI Taxonomy" id="452529"/>
    <lineage>
        <taxon>Bacteria</taxon>
        <taxon>Bacillati</taxon>
        <taxon>Actinomycetota</taxon>
        <taxon>Actinomycetes</taxon>
        <taxon>Kitasatosporales</taxon>
        <taxon>Streptomycetaceae</taxon>
        <taxon>Streptomyces</taxon>
    </lineage>
</organism>
<dbReference type="Proteomes" id="UP001348369">
    <property type="component" value="Chromosome"/>
</dbReference>
<accession>A0ACD4ZGN5</accession>
<dbReference type="EMBL" id="CP109109">
    <property type="protein sequence ID" value="WSB97335.1"/>
    <property type="molecule type" value="Genomic_DNA"/>
</dbReference>